<dbReference type="SMART" id="SM00358">
    <property type="entry name" value="DSRM"/>
    <property type="match status" value="1"/>
</dbReference>
<evidence type="ECO:0000256" key="3">
    <source>
        <dbReference type="ARBA" id="ARBA00022801"/>
    </source>
</evidence>
<dbReference type="PROSITE" id="PS50137">
    <property type="entry name" value="DS_RBD"/>
    <property type="match status" value="1"/>
</dbReference>
<comment type="caution">
    <text evidence="8">The sequence shown here is derived from an EMBL/GenBank/DDBJ whole genome shotgun (WGS) entry which is preliminary data.</text>
</comment>
<accession>A0A0F9I5C8</accession>
<evidence type="ECO:0008006" key="9">
    <source>
        <dbReference type="Google" id="ProtNLM"/>
    </source>
</evidence>
<feature type="region of interest" description="Disordered" evidence="5">
    <location>
        <begin position="153"/>
        <end position="178"/>
    </location>
</feature>
<dbReference type="GO" id="GO:0010468">
    <property type="term" value="P:regulation of gene expression"/>
    <property type="evidence" value="ECO:0007669"/>
    <property type="project" value="TreeGrafter"/>
</dbReference>
<evidence type="ECO:0000256" key="1">
    <source>
        <dbReference type="ARBA" id="ARBA00022722"/>
    </source>
</evidence>
<dbReference type="Gene3D" id="1.10.1520.10">
    <property type="entry name" value="Ribonuclease III domain"/>
    <property type="match status" value="1"/>
</dbReference>
<dbReference type="EMBL" id="LAZR01022232">
    <property type="protein sequence ID" value="KKL82597.1"/>
    <property type="molecule type" value="Genomic_DNA"/>
</dbReference>
<dbReference type="Pfam" id="PF00636">
    <property type="entry name" value="Ribonuclease_3"/>
    <property type="match status" value="1"/>
</dbReference>
<evidence type="ECO:0000256" key="4">
    <source>
        <dbReference type="ARBA" id="ARBA00022884"/>
    </source>
</evidence>
<dbReference type="GO" id="GO:0003725">
    <property type="term" value="F:double-stranded RNA binding"/>
    <property type="evidence" value="ECO:0007669"/>
    <property type="project" value="TreeGrafter"/>
</dbReference>
<organism evidence="8">
    <name type="scientific">marine sediment metagenome</name>
    <dbReference type="NCBI Taxonomy" id="412755"/>
    <lineage>
        <taxon>unclassified sequences</taxon>
        <taxon>metagenomes</taxon>
        <taxon>ecological metagenomes</taxon>
    </lineage>
</organism>
<feature type="non-terminal residue" evidence="8">
    <location>
        <position position="1"/>
    </location>
</feature>
<evidence type="ECO:0000256" key="5">
    <source>
        <dbReference type="SAM" id="MobiDB-lite"/>
    </source>
</evidence>
<dbReference type="CDD" id="cd10845">
    <property type="entry name" value="DSRM_RNAse_III_family"/>
    <property type="match status" value="1"/>
</dbReference>
<dbReference type="CDD" id="cd00593">
    <property type="entry name" value="RIBOc"/>
    <property type="match status" value="1"/>
</dbReference>
<feature type="compositionally biased region" description="Basic and acidic residues" evidence="5">
    <location>
        <begin position="160"/>
        <end position="170"/>
    </location>
</feature>
<dbReference type="GO" id="GO:0006396">
    <property type="term" value="P:RNA processing"/>
    <property type="evidence" value="ECO:0007669"/>
    <property type="project" value="InterPro"/>
</dbReference>
<dbReference type="PANTHER" id="PTHR11207">
    <property type="entry name" value="RIBONUCLEASE III"/>
    <property type="match status" value="1"/>
</dbReference>
<sequence length="178" mass="20362">GDAILDAIIAEYLYARFPEEDEGFLTQVRSKIVKRKQLNKIAYNLDISPFLVSNTNAQQSQVNLLGNAFEALIGAIYLDKGYRRTRIFVIRKILRKHLDVDRLARKESDFKSRIIEWAQKNKKEISFVSQEESKPDSHETYFSSNVMLVDEKLGTGTGHSKKDAEQKAAEEALENIPQ</sequence>
<dbReference type="Pfam" id="PF00035">
    <property type="entry name" value="dsrm"/>
    <property type="match status" value="1"/>
</dbReference>
<dbReference type="AlphaFoldDB" id="A0A0F9I5C8"/>
<keyword evidence="3" id="KW-0378">Hydrolase</keyword>
<keyword evidence="1" id="KW-0540">Nuclease</keyword>
<reference evidence="8" key="1">
    <citation type="journal article" date="2015" name="Nature">
        <title>Complex archaea that bridge the gap between prokaryotes and eukaryotes.</title>
        <authorList>
            <person name="Spang A."/>
            <person name="Saw J.H."/>
            <person name="Jorgensen S.L."/>
            <person name="Zaremba-Niedzwiedzka K."/>
            <person name="Martijn J."/>
            <person name="Lind A.E."/>
            <person name="van Eijk R."/>
            <person name="Schleper C."/>
            <person name="Guy L."/>
            <person name="Ettema T.J."/>
        </authorList>
    </citation>
    <scope>NUCLEOTIDE SEQUENCE</scope>
</reference>
<gene>
    <name evidence="8" type="ORF">LCGC14_1983200</name>
</gene>
<keyword evidence="4" id="KW-0694">RNA-binding</keyword>
<keyword evidence="2" id="KW-0255">Endonuclease</keyword>
<protein>
    <recommendedName>
        <fullName evidence="9">RNase III domain-containing protein</fullName>
    </recommendedName>
</protein>
<name>A0A0F9I5C8_9ZZZZ</name>
<dbReference type="PROSITE" id="PS50142">
    <property type="entry name" value="RNASE_3_2"/>
    <property type="match status" value="1"/>
</dbReference>
<evidence type="ECO:0000256" key="2">
    <source>
        <dbReference type="ARBA" id="ARBA00022759"/>
    </source>
</evidence>
<dbReference type="SUPFAM" id="SSF54768">
    <property type="entry name" value="dsRNA-binding domain-like"/>
    <property type="match status" value="1"/>
</dbReference>
<evidence type="ECO:0000313" key="8">
    <source>
        <dbReference type="EMBL" id="KKL82597.1"/>
    </source>
</evidence>
<proteinExistence type="predicted"/>
<evidence type="ECO:0000259" key="7">
    <source>
        <dbReference type="PROSITE" id="PS50142"/>
    </source>
</evidence>
<dbReference type="GO" id="GO:0004525">
    <property type="term" value="F:ribonuclease III activity"/>
    <property type="evidence" value="ECO:0007669"/>
    <property type="project" value="InterPro"/>
</dbReference>
<feature type="domain" description="DRBM" evidence="6">
    <location>
        <begin position="109"/>
        <end position="178"/>
    </location>
</feature>
<dbReference type="SMART" id="SM00535">
    <property type="entry name" value="RIBOc"/>
    <property type="match status" value="1"/>
</dbReference>
<dbReference type="InterPro" id="IPR000999">
    <property type="entry name" value="RNase_III_dom"/>
</dbReference>
<dbReference type="Gene3D" id="3.30.160.20">
    <property type="match status" value="1"/>
</dbReference>
<dbReference type="SUPFAM" id="SSF69065">
    <property type="entry name" value="RNase III domain-like"/>
    <property type="match status" value="1"/>
</dbReference>
<dbReference type="PANTHER" id="PTHR11207:SF0">
    <property type="entry name" value="RIBONUCLEASE 3"/>
    <property type="match status" value="1"/>
</dbReference>
<feature type="domain" description="RNase III" evidence="7">
    <location>
        <begin position="1"/>
        <end position="81"/>
    </location>
</feature>
<evidence type="ECO:0000259" key="6">
    <source>
        <dbReference type="PROSITE" id="PS50137"/>
    </source>
</evidence>
<dbReference type="InterPro" id="IPR014720">
    <property type="entry name" value="dsRBD_dom"/>
</dbReference>
<dbReference type="InterPro" id="IPR036389">
    <property type="entry name" value="RNase_III_sf"/>
</dbReference>